<reference evidence="1" key="1">
    <citation type="submission" date="2022-06" db="EMBL/GenBank/DDBJ databases">
        <title>Novel species in genus Dyadobacter.</title>
        <authorList>
            <person name="Ma C."/>
        </authorList>
    </citation>
    <scope>NUCLEOTIDE SEQUENCE</scope>
    <source>
        <strain evidence="1">CY22</strain>
    </source>
</reference>
<accession>A0ABY4XGB8</accession>
<sequence length="143" mass="15951">MKKNLYLIALLLLAACQPKKVEPADIGRIWKATSVKENGVVVFTEGNTGSAKPGYARFRLDLTSKEQVRFTDVDGRTLSGQWSLSPDNNRLILENLSPPPTGSAGNIEFYITDKPTQERLLLKRTNESRKTGNTVNEYELVPE</sequence>
<protein>
    <recommendedName>
        <fullName evidence="3">Lipocalin-like protein</fullName>
    </recommendedName>
</protein>
<dbReference type="EMBL" id="CP098805">
    <property type="protein sequence ID" value="USJ29467.1"/>
    <property type="molecule type" value="Genomic_DNA"/>
</dbReference>
<dbReference type="Proteomes" id="UP001055420">
    <property type="component" value="Chromosome"/>
</dbReference>
<dbReference type="PROSITE" id="PS51257">
    <property type="entry name" value="PROKAR_LIPOPROTEIN"/>
    <property type="match status" value="1"/>
</dbReference>
<evidence type="ECO:0000313" key="2">
    <source>
        <dbReference type="Proteomes" id="UP001055420"/>
    </source>
</evidence>
<organism evidence="1 2">
    <name type="scientific">Dyadobacter chenhuakuii</name>
    <dbReference type="NCBI Taxonomy" id="2909339"/>
    <lineage>
        <taxon>Bacteria</taxon>
        <taxon>Pseudomonadati</taxon>
        <taxon>Bacteroidota</taxon>
        <taxon>Cytophagia</taxon>
        <taxon>Cytophagales</taxon>
        <taxon>Spirosomataceae</taxon>
        <taxon>Dyadobacter</taxon>
    </lineage>
</organism>
<proteinExistence type="predicted"/>
<gene>
    <name evidence="1" type="ORF">NFI80_16460</name>
</gene>
<evidence type="ECO:0008006" key="3">
    <source>
        <dbReference type="Google" id="ProtNLM"/>
    </source>
</evidence>
<keyword evidence="2" id="KW-1185">Reference proteome</keyword>
<name>A0ABY4XGB8_9BACT</name>
<dbReference type="RefSeq" id="WP_235162016.1">
    <property type="nucleotide sequence ID" value="NZ_CP098805.1"/>
</dbReference>
<evidence type="ECO:0000313" key="1">
    <source>
        <dbReference type="EMBL" id="USJ29467.1"/>
    </source>
</evidence>